<name>A0ABN9QDV8_9DINO</name>
<dbReference type="PROSITE" id="PS50222">
    <property type="entry name" value="EF_HAND_2"/>
    <property type="match status" value="1"/>
</dbReference>
<keyword evidence="10" id="KW-0106">Calcium</keyword>
<evidence type="ECO:0000256" key="1">
    <source>
        <dbReference type="ARBA" id="ARBA00004141"/>
    </source>
</evidence>
<keyword evidence="4" id="KW-0109">Calcium transport</keyword>
<keyword evidence="2" id="KW-0813">Transport</keyword>
<dbReference type="SUPFAM" id="SSF46565">
    <property type="entry name" value="Chaperone J-domain"/>
    <property type="match status" value="1"/>
</dbReference>
<evidence type="ECO:0000259" key="20">
    <source>
        <dbReference type="PROSITE" id="PS50076"/>
    </source>
</evidence>
<evidence type="ECO:0000256" key="7">
    <source>
        <dbReference type="ARBA" id="ARBA00022723"/>
    </source>
</evidence>
<dbReference type="InterPro" id="IPR018253">
    <property type="entry name" value="DnaJ_domain_CS"/>
</dbReference>
<evidence type="ECO:0000256" key="5">
    <source>
        <dbReference type="ARBA" id="ARBA00022673"/>
    </source>
</evidence>
<accession>A0ABN9QDV8</accession>
<evidence type="ECO:0000256" key="14">
    <source>
        <dbReference type="ARBA" id="ARBA00023136"/>
    </source>
</evidence>
<comment type="subcellular location">
    <subcellularLocation>
        <location evidence="1">Membrane</location>
        <topology evidence="1">Multi-pass membrane protein</topology>
    </subcellularLocation>
</comment>
<feature type="compositionally biased region" description="Low complexity" evidence="18">
    <location>
        <begin position="1191"/>
        <end position="1210"/>
    </location>
</feature>
<dbReference type="SUPFAM" id="SSF81324">
    <property type="entry name" value="Voltage-gated potassium channels"/>
    <property type="match status" value="1"/>
</dbReference>
<feature type="compositionally biased region" description="Low complexity" evidence="18">
    <location>
        <begin position="1163"/>
        <end position="1174"/>
    </location>
</feature>
<dbReference type="SUPFAM" id="SSF47473">
    <property type="entry name" value="EF-hand"/>
    <property type="match status" value="1"/>
</dbReference>
<feature type="region of interest" description="Disordered" evidence="18">
    <location>
        <begin position="1"/>
        <end position="24"/>
    </location>
</feature>
<sequence>MNRRLPGEHGKLKGSGGGRRKSKNMETEGILGSLCIHLCVSLAPRWWTRGQTARAPETDPRPRLGLPRAALPKPHSPAHPPQTSASSSKRALAHPPQTTSSPSAEIRALRLSSAFSLAPGGAPASEPLPCGMRHLRERSIRRFLRVLPSSRRRPGEPAPERSNEANEYVEISGNGPLRSGGPGGEGHDRRALARPQTGRALRVRTVVSPCAVLGVEQNAEVRSIKKAYYNMARDCHPDKFPGDEAMRARFQEVAEAYQTLADPVRRQQYDLGPETGPRGAGLPEDQRHPALRAPAVARDDRENRTPLDVGAGPARVHDQHHRGCHPKWDRWRDCPGSVRRDRGGPETGERGAGGIVQSEQAKDTVAEIEEFGLAVKAGPIEDEREGEQESPLQYFRRIQRELGMAAESLRSAAIEVPLDFTAQKNPDEDLDKWIETARAGPRSPRAEHGARAAPTDSGRGADRSGGAGAGAAVAAAEPSADGARVAPREEDNGRQEALVAAGRLQGSSESSNDTGGSVGSLRSFGSLGSDFLVGTPGKWIGTEAQNRRLESGSVVLQRLRQLQESYRDKDKEVPWIKTTQADLFFGVLILAYAILTGVDVQIQVVPYHVSAGLAVFLEVFQGLFVLAFIVELALRIRVDSWRYCITKIGAFDTIIVFLGALEVIFKATGIDSIVATAIPMRLFRLLRLVRIIRAISVCRELKLLFMGLVGSLSAVFWSMVLLLMLIYLGTLLCVILLGKVPELHQYFGSVGYGLFTHFMLATLEAWPDISDDTMEATGEPMWAVYFIVFVCLSSFALMNLVTGVICEKLLVAASTSDDDDDNENPTRKLECYQKACEEAREALRPIFVEADRDDSSLMNCEEFCAMVELDTTKALFKQMDILPDLEGRQMFEIIDESKKGDLSFDEIAEGLLRLRGSRMHPHSIMLQRDIVRCKQRELKCLADLQSEVDCQIESDLKRVHVAISRETDEVMRLLEAAVAPPAQAPAQSSWGEEVERLEALIDKLDGMHASAKALVADGTAAPAHAVPVACLGTQTEWDESHQGQAAAAEPVATHDVTTGARDAVCVSPAPAMLHSATRAPPLGTTHYATATTAATTAAPPMHPEQAPALVTNVGPTAVAPPPRRAEEASLGGAGEAPPSSPAATPRPSSDGATAAAGCREGGDAAADSLGSAASTEANNGLGEPGEHREPAVAAALGAPAAPRSESRAPSGDAASSQSGTLPLPPSNAASPAGASTAAAAAIAAQDGSQGGALPAELSGGIGARGAAEGGAVDAEGETWVCPLCTLENSTLLPACEACDGARPVPQGA</sequence>
<feature type="domain" description="RanBP2-type" evidence="21">
    <location>
        <begin position="1274"/>
        <end position="1304"/>
    </location>
</feature>
<dbReference type="InterPro" id="IPR001623">
    <property type="entry name" value="DnaJ_domain"/>
</dbReference>
<gene>
    <name evidence="23" type="ORF">PCOR1329_LOCUS11004</name>
</gene>
<keyword evidence="6 19" id="KW-0812">Transmembrane</keyword>
<evidence type="ECO:0000313" key="24">
    <source>
        <dbReference type="Proteomes" id="UP001189429"/>
    </source>
</evidence>
<evidence type="ECO:0000256" key="3">
    <source>
        <dbReference type="ARBA" id="ARBA00022553"/>
    </source>
</evidence>
<keyword evidence="11" id="KW-0851">Voltage-gated channel</keyword>
<feature type="transmembrane region" description="Helical" evidence="19">
    <location>
        <begin position="654"/>
        <end position="683"/>
    </location>
</feature>
<dbReference type="Gene3D" id="1.10.238.10">
    <property type="entry name" value="EF-hand"/>
    <property type="match status" value="1"/>
</dbReference>
<dbReference type="SMART" id="SM00271">
    <property type="entry name" value="DnaJ"/>
    <property type="match status" value="1"/>
</dbReference>
<evidence type="ECO:0000256" key="13">
    <source>
        <dbReference type="ARBA" id="ARBA00023065"/>
    </source>
</evidence>
<dbReference type="Pfam" id="PF00226">
    <property type="entry name" value="DnaJ"/>
    <property type="match status" value="1"/>
</dbReference>
<protein>
    <recommendedName>
        <fullName evidence="25">Calmodulin</fullName>
    </recommendedName>
</protein>
<evidence type="ECO:0000313" key="23">
    <source>
        <dbReference type="EMBL" id="CAK0804087.1"/>
    </source>
</evidence>
<dbReference type="InterPro" id="IPR050599">
    <property type="entry name" value="VDCC_alpha-1_subunit"/>
</dbReference>
<evidence type="ECO:0000256" key="10">
    <source>
        <dbReference type="ARBA" id="ARBA00022837"/>
    </source>
</evidence>
<evidence type="ECO:0000256" key="11">
    <source>
        <dbReference type="ARBA" id="ARBA00022882"/>
    </source>
</evidence>
<dbReference type="PANTHER" id="PTHR45628:SF7">
    <property type="entry name" value="VOLTAGE-DEPENDENT CALCIUM CHANNEL TYPE A SUBUNIT ALPHA-1"/>
    <property type="match status" value="1"/>
</dbReference>
<dbReference type="InterPro" id="IPR001876">
    <property type="entry name" value="Znf_RanBP2"/>
</dbReference>
<dbReference type="PROSITE" id="PS00636">
    <property type="entry name" value="DNAJ_1"/>
    <property type="match status" value="1"/>
</dbReference>
<keyword evidence="24" id="KW-1185">Reference proteome</keyword>
<comment type="caution">
    <text evidence="23">The sequence shown here is derived from an EMBL/GenBank/DDBJ whole genome shotgun (WGS) entry which is preliminary data.</text>
</comment>
<evidence type="ECO:0000259" key="22">
    <source>
        <dbReference type="PROSITE" id="PS50222"/>
    </source>
</evidence>
<evidence type="ECO:0000256" key="19">
    <source>
        <dbReference type="SAM" id="Phobius"/>
    </source>
</evidence>
<dbReference type="CDD" id="cd06257">
    <property type="entry name" value="DnaJ"/>
    <property type="match status" value="1"/>
</dbReference>
<evidence type="ECO:0000259" key="21">
    <source>
        <dbReference type="PROSITE" id="PS50199"/>
    </source>
</evidence>
<feature type="compositionally biased region" description="Basic and acidic residues" evidence="18">
    <location>
        <begin position="1"/>
        <end position="11"/>
    </location>
</feature>
<evidence type="ECO:0000256" key="15">
    <source>
        <dbReference type="ARBA" id="ARBA00023180"/>
    </source>
</evidence>
<feature type="domain" description="EF-hand" evidence="22">
    <location>
        <begin position="882"/>
        <end position="917"/>
    </location>
</feature>
<dbReference type="Pfam" id="PF00520">
    <property type="entry name" value="Ion_trans"/>
    <property type="match status" value="1"/>
</dbReference>
<dbReference type="PRINTS" id="PR00625">
    <property type="entry name" value="JDOMAIN"/>
</dbReference>
<proteinExistence type="predicted"/>
<evidence type="ECO:0008006" key="25">
    <source>
        <dbReference type="Google" id="ProtNLM"/>
    </source>
</evidence>
<feature type="compositionally biased region" description="Low complexity" evidence="18">
    <location>
        <begin position="470"/>
        <end position="483"/>
    </location>
</feature>
<evidence type="ECO:0000256" key="16">
    <source>
        <dbReference type="ARBA" id="ARBA00023303"/>
    </source>
</evidence>
<dbReference type="InterPro" id="IPR027359">
    <property type="entry name" value="Volt_channel_dom_sf"/>
</dbReference>
<keyword evidence="14 19" id="KW-0472">Membrane</keyword>
<feature type="transmembrane region" description="Helical" evidence="19">
    <location>
        <begin position="614"/>
        <end position="634"/>
    </location>
</feature>
<dbReference type="PROSITE" id="PS50076">
    <property type="entry name" value="DNAJ_2"/>
    <property type="match status" value="1"/>
</dbReference>
<keyword evidence="13" id="KW-0406">Ion transport</keyword>
<keyword evidence="5" id="KW-0107">Calcium channel</keyword>
<keyword evidence="7" id="KW-0479">Metal-binding</keyword>
<dbReference type="SUPFAM" id="SSF90209">
    <property type="entry name" value="Ran binding protein zinc finger-like"/>
    <property type="match status" value="1"/>
</dbReference>
<dbReference type="InterPro" id="IPR005821">
    <property type="entry name" value="Ion_trans_dom"/>
</dbReference>
<evidence type="ECO:0000256" key="12">
    <source>
        <dbReference type="ARBA" id="ARBA00022989"/>
    </source>
</evidence>
<feature type="transmembrane region" description="Helical" evidence="19">
    <location>
        <begin position="583"/>
        <end position="602"/>
    </location>
</feature>
<keyword evidence="15" id="KW-0325">Glycoprotein</keyword>
<dbReference type="PROSITE" id="PS01358">
    <property type="entry name" value="ZF_RANBP2_1"/>
    <property type="match status" value="1"/>
</dbReference>
<evidence type="ECO:0000256" key="17">
    <source>
        <dbReference type="PROSITE-ProRule" id="PRU00322"/>
    </source>
</evidence>
<evidence type="ECO:0000256" key="2">
    <source>
        <dbReference type="ARBA" id="ARBA00022448"/>
    </source>
</evidence>
<feature type="compositionally biased region" description="Basic and acidic residues" evidence="18">
    <location>
        <begin position="153"/>
        <end position="164"/>
    </location>
</feature>
<keyword evidence="16" id="KW-0407">Ion channel</keyword>
<dbReference type="EMBL" id="CAUYUJ010003147">
    <property type="protein sequence ID" value="CAK0804087.1"/>
    <property type="molecule type" value="Genomic_DNA"/>
</dbReference>
<dbReference type="InterPro" id="IPR036869">
    <property type="entry name" value="J_dom_sf"/>
</dbReference>
<evidence type="ECO:0000256" key="8">
    <source>
        <dbReference type="ARBA" id="ARBA00022771"/>
    </source>
</evidence>
<feature type="compositionally biased region" description="Low complexity" evidence="18">
    <location>
        <begin position="1135"/>
        <end position="1149"/>
    </location>
</feature>
<feature type="domain" description="J" evidence="20">
    <location>
        <begin position="208"/>
        <end position="273"/>
    </location>
</feature>
<dbReference type="InterPro" id="IPR002048">
    <property type="entry name" value="EF_hand_dom"/>
</dbReference>
<keyword evidence="8 17" id="KW-0863">Zinc-finger</keyword>
<evidence type="ECO:0000256" key="18">
    <source>
        <dbReference type="SAM" id="MobiDB-lite"/>
    </source>
</evidence>
<dbReference type="Gene3D" id="1.10.287.70">
    <property type="match status" value="1"/>
</dbReference>
<evidence type="ECO:0000256" key="6">
    <source>
        <dbReference type="ARBA" id="ARBA00022692"/>
    </source>
</evidence>
<dbReference type="Gene3D" id="2.30.30.380">
    <property type="entry name" value="Zn-finger domain of Sec23/24"/>
    <property type="match status" value="1"/>
</dbReference>
<keyword evidence="9" id="KW-0862">Zinc</keyword>
<dbReference type="InterPro" id="IPR011992">
    <property type="entry name" value="EF-hand-dom_pair"/>
</dbReference>
<feature type="region of interest" description="Disordered" evidence="18">
    <location>
        <begin position="1112"/>
        <end position="1232"/>
    </location>
</feature>
<reference evidence="23" key="1">
    <citation type="submission" date="2023-10" db="EMBL/GenBank/DDBJ databases">
        <authorList>
            <person name="Chen Y."/>
            <person name="Shah S."/>
            <person name="Dougan E. K."/>
            <person name="Thang M."/>
            <person name="Chan C."/>
        </authorList>
    </citation>
    <scope>NUCLEOTIDE SEQUENCE [LARGE SCALE GENOMIC DNA]</scope>
</reference>
<dbReference type="Proteomes" id="UP001189429">
    <property type="component" value="Unassembled WGS sequence"/>
</dbReference>
<keyword evidence="12 19" id="KW-1133">Transmembrane helix</keyword>
<feature type="transmembrane region" description="Helical" evidence="19">
    <location>
        <begin position="704"/>
        <end position="737"/>
    </location>
</feature>
<dbReference type="Gene3D" id="1.10.287.110">
    <property type="entry name" value="DnaJ domain"/>
    <property type="match status" value="1"/>
</dbReference>
<feature type="region of interest" description="Disordered" evidence="18">
    <location>
        <begin position="51"/>
        <end position="103"/>
    </location>
</feature>
<dbReference type="PROSITE" id="PS50199">
    <property type="entry name" value="ZF_RANBP2_2"/>
    <property type="match status" value="1"/>
</dbReference>
<evidence type="ECO:0000256" key="9">
    <source>
        <dbReference type="ARBA" id="ARBA00022833"/>
    </source>
</evidence>
<feature type="transmembrane region" description="Helical" evidence="19">
    <location>
        <begin position="782"/>
        <end position="805"/>
    </location>
</feature>
<dbReference type="PANTHER" id="PTHR45628">
    <property type="entry name" value="VOLTAGE-DEPENDENT CALCIUM CHANNEL TYPE A SUBUNIT ALPHA-1"/>
    <property type="match status" value="1"/>
</dbReference>
<evidence type="ECO:0000256" key="4">
    <source>
        <dbReference type="ARBA" id="ARBA00022568"/>
    </source>
</evidence>
<organism evidence="23 24">
    <name type="scientific">Prorocentrum cordatum</name>
    <dbReference type="NCBI Taxonomy" id="2364126"/>
    <lineage>
        <taxon>Eukaryota</taxon>
        <taxon>Sar</taxon>
        <taxon>Alveolata</taxon>
        <taxon>Dinophyceae</taxon>
        <taxon>Prorocentrales</taxon>
        <taxon>Prorocentraceae</taxon>
        <taxon>Prorocentrum</taxon>
    </lineage>
</organism>
<dbReference type="Gene3D" id="1.20.120.350">
    <property type="entry name" value="Voltage-gated potassium channels. Chain C"/>
    <property type="match status" value="1"/>
</dbReference>
<feature type="region of interest" description="Disordered" evidence="18">
    <location>
        <begin position="147"/>
        <end position="196"/>
    </location>
</feature>
<feature type="region of interest" description="Disordered" evidence="18">
    <location>
        <begin position="437"/>
        <end position="494"/>
    </location>
</feature>
<keyword evidence="3" id="KW-0597">Phosphoprotein</keyword>
<dbReference type="InterPro" id="IPR036443">
    <property type="entry name" value="Znf_RanBP2_sf"/>
</dbReference>